<dbReference type="InterPro" id="IPR040256">
    <property type="entry name" value="At4g02000-like"/>
</dbReference>
<dbReference type="Proteomes" id="UP000265520">
    <property type="component" value="Unassembled WGS sequence"/>
</dbReference>
<evidence type="ECO:0000313" key="2">
    <source>
        <dbReference type="EMBL" id="MCI35835.1"/>
    </source>
</evidence>
<evidence type="ECO:0000259" key="1">
    <source>
        <dbReference type="Pfam" id="PF14111"/>
    </source>
</evidence>
<dbReference type="EMBL" id="LXQA010227589">
    <property type="protein sequence ID" value="MCI35835.1"/>
    <property type="molecule type" value="Genomic_DNA"/>
</dbReference>
<comment type="caution">
    <text evidence="2">The sequence shown here is derived from an EMBL/GenBank/DDBJ whole genome shotgun (WGS) entry which is preliminary data.</text>
</comment>
<dbReference type="PANTHER" id="PTHR31286:SF153">
    <property type="entry name" value="DUF4283 DOMAIN PROTEIN"/>
    <property type="match status" value="1"/>
</dbReference>
<organism evidence="2 3">
    <name type="scientific">Trifolium medium</name>
    <dbReference type="NCBI Taxonomy" id="97028"/>
    <lineage>
        <taxon>Eukaryota</taxon>
        <taxon>Viridiplantae</taxon>
        <taxon>Streptophyta</taxon>
        <taxon>Embryophyta</taxon>
        <taxon>Tracheophyta</taxon>
        <taxon>Spermatophyta</taxon>
        <taxon>Magnoliopsida</taxon>
        <taxon>eudicotyledons</taxon>
        <taxon>Gunneridae</taxon>
        <taxon>Pentapetalae</taxon>
        <taxon>rosids</taxon>
        <taxon>fabids</taxon>
        <taxon>Fabales</taxon>
        <taxon>Fabaceae</taxon>
        <taxon>Papilionoideae</taxon>
        <taxon>50 kb inversion clade</taxon>
        <taxon>NPAAA clade</taxon>
        <taxon>Hologalegina</taxon>
        <taxon>IRL clade</taxon>
        <taxon>Trifolieae</taxon>
        <taxon>Trifolium</taxon>
    </lineage>
</organism>
<proteinExistence type="predicted"/>
<dbReference type="Pfam" id="PF14111">
    <property type="entry name" value="DUF4283"/>
    <property type="match status" value="1"/>
</dbReference>
<feature type="domain" description="DUF4283" evidence="1">
    <location>
        <begin position="3"/>
        <end position="63"/>
    </location>
</feature>
<name>A0A392RJP8_9FABA</name>
<dbReference type="InterPro" id="IPR025558">
    <property type="entry name" value="DUF4283"/>
</dbReference>
<dbReference type="PANTHER" id="PTHR31286">
    <property type="entry name" value="GLYCINE-RICH CELL WALL STRUCTURAL PROTEIN 1.8-LIKE"/>
    <property type="match status" value="1"/>
</dbReference>
<keyword evidence="3" id="KW-1185">Reference proteome</keyword>
<accession>A0A392RJP8</accession>
<protein>
    <submittedName>
        <fullName evidence="2">DUF4283 domain protein</fullName>
    </submittedName>
</protein>
<evidence type="ECO:0000313" key="3">
    <source>
        <dbReference type="Proteomes" id="UP000265520"/>
    </source>
</evidence>
<sequence>MIDKMGDIWQPGKGMDIEEAHPGLFVFRFFHQLDVQHILKQGPWSFDNHTLVLNVLPDAVDPREVPLFNVPFWIQIHNLPSGFMSEKVGKNIG</sequence>
<dbReference type="AlphaFoldDB" id="A0A392RJP8"/>
<feature type="non-terminal residue" evidence="2">
    <location>
        <position position="93"/>
    </location>
</feature>
<reference evidence="2 3" key="1">
    <citation type="journal article" date="2018" name="Front. Plant Sci.">
        <title>Red Clover (Trifolium pratense) and Zigzag Clover (T. medium) - A Picture of Genomic Similarities and Differences.</title>
        <authorList>
            <person name="Dluhosova J."/>
            <person name="Istvanek J."/>
            <person name="Nedelnik J."/>
            <person name="Repkova J."/>
        </authorList>
    </citation>
    <scope>NUCLEOTIDE SEQUENCE [LARGE SCALE GENOMIC DNA]</scope>
    <source>
        <strain evidence="3">cv. 10/8</strain>
        <tissue evidence="2">Leaf</tissue>
    </source>
</reference>